<accession>A0A5C5V3L5</accession>
<protein>
    <submittedName>
        <fullName evidence="4">Uncharacterized protein</fullName>
    </submittedName>
</protein>
<dbReference type="OrthoDB" id="279164at2"/>
<gene>
    <name evidence="4" type="ORF">KOR34_43060</name>
</gene>
<dbReference type="Proteomes" id="UP000316714">
    <property type="component" value="Unassembled WGS sequence"/>
</dbReference>
<evidence type="ECO:0000256" key="1">
    <source>
        <dbReference type="SAM" id="Coils"/>
    </source>
</evidence>
<organism evidence="4 5">
    <name type="scientific">Posidoniimonas corsicana</name>
    <dbReference type="NCBI Taxonomy" id="1938618"/>
    <lineage>
        <taxon>Bacteria</taxon>
        <taxon>Pseudomonadati</taxon>
        <taxon>Planctomycetota</taxon>
        <taxon>Planctomycetia</taxon>
        <taxon>Pirellulales</taxon>
        <taxon>Lacipirellulaceae</taxon>
        <taxon>Posidoniimonas</taxon>
    </lineage>
</organism>
<evidence type="ECO:0000313" key="4">
    <source>
        <dbReference type="EMBL" id="TWT32543.1"/>
    </source>
</evidence>
<evidence type="ECO:0000256" key="3">
    <source>
        <dbReference type="SAM" id="Phobius"/>
    </source>
</evidence>
<keyword evidence="3" id="KW-1133">Transmembrane helix</keyword>
<dbReference type="AlphaFoldDB" id="A0A5C5V3L5"/>
<dbReference type="RefSeq" id="WP_146568003.1">
    <property type="nucleotide sequence ID" value="NZ_SIHJ01000003.1"/>
</dbReference>
<reference evidence="4 5" key="1">
    <citation type="submission" date="2019-02" db="EMBL/GenBank/DDBJ databases">
        <title>Deep-cultivation of Planctomycetes and their phenomic and genomic characterization uncovers novel biology.</title>
        <authorList>
            <person name="Wiegand S."/>
            <person name="Jogler M."/>
            <person name="Boedeker C."/>
            <person name="Pinto D."/>
            <person name="Vollmers J."/>
            <person name="Rivas-Marin E."/>
            <person name="Kohn T."/>
            <person name="Peeters S.H."/>
            <person name="Heuer A."/>
            <person name="Rast P."/>
            <person name="Oberbeckmann S."/>
            <person name="Bunk B."/>
            <person name="Jeske O."/>
            <person name="Meyerdierks A."/>
            <person name="Storesund J.E."/>
            <person name="Kallscheuer N."/>
            <person name="Luecker S."/>
            <person name="Lage O.M."/>
            <person name="Pohl T."/>
            <person name="Merkel B.J."/>
            <person name="Hornburger P."/>
            <person name="Mueller R.-W."/>
            <person name="Bruemmer F."/>
            <person name="Labrenz M."/>
            <person name="Spormann A.M."/>
            <person name="Op Den Camp H."/>
            <person name="Overmann J."/>
            <person name="Amann R."/>
            <person name="Jetten M.S.M."/>
            <person name="Mascher T."/>
            <person name="Medema M.H."/>
            <person name="Devos D.P."/>
            <person name="Kaster A.-K."/>
            <person name="Ovreas L."/>
            <person name="Rohde M."/>
            <person name="Galperin M.Y."/>
            <person name="Jogler C."/>
        </authorList>
    </citation>
    <scope>NUCLEOTIDE SEQUENCE [LARGE SCALE GENOMIC DNA]</scope>
    <source>
        <strain evidence="4 5">KOR34</strain>
    </source>
</reference>
<feature type="region of interest" description="Disordered" evidence="2">
    <location>
        <begin position="38"/>
        <end position="58"/>
    </location>
</feature>
<evidence type="ECO:0000256" key="2">
    <source>
        <dbReference type="SAM" id="MobiDB-lite"/>
    </source>
</evidence>
<feature type="transmembrane region" description="Helical" evidence="3">
    <location>
        <begin position="12"/>
        <end position="28"/>
    </location>
</feature>
<sequence length="117" mass="13512">MLPLADNQLLTSLMLLAGSAMLTFFLLRRNFRYFKRNRASQDSSPIAKQPRPTGEWSGAYKDSSAMIDRQMVELHNSGRELKAQLDNKIVVLQELCAKSQRQIDRMEELLREIDAKR</sequence>
<keyword evidence="5" id="KW-1185">Reference proteome</keyword>
<proteinExistence type="predicted"/>
<keyword evidence="3" id="KW-0472">Membrane</keyword>
<feature type="coiled-coil region" evidence="1">
    <location>
        <begin position="82"/>
        <end position="116"/>
    </location>
</feature>
<comment type="caution">
    <text evidence="4">The sequence shown here is derived from an EMBL/GenBank/DDBJ whole genome shotgun (WGS) entry which is preliminary data.</text>
</comment>
<keyword evidence="3" id="KW-0812">Transmembrane</keyword>
<keyword evidence="1" id="KW-0175">Coiled coil</keyword>
<name>A0A5C5V3L5_9BACT</name>
<evidence type="ECO:0000313" key="5">
    <source>
        <dbReference type="Proteomes" id="UP000316714"/>
    </source>
</evidence>
<dbReference type="EMBL" id="SIHJ01000003">
    <property type="protein sequence ID" value="TWT32543.1"/>
    <property type="molecule type" value="Genomic_DNA"/>
</dbReference>